<feature type="compositionally biased region" description="Basic and acidic residues" evidence="1">
    <location>
        <begin position="51"/>
        <end position="63"/>
    </location>
</feature>
<sequence length="487" mass="55026">MATKVQSFAFVPVSRSGKTRARDRKLVRSHCMQGRNQRIGLKPLPPTSEVSQRRHDSADDSHPSPESFSLSPDQFRGGTGPTKVRNTLKWTEPICSVPPPCPPDLALVRFACDVDRDSQELIFNSVTQGKESMYPLGLAVDFDLSRSLWFQWLFWDPAYLYCVLYGASAARDYIRRRPSRLTHSHLNSTVTYLNRHLSDRSLATRDSTVAVIITLAMIAGMIGDQCTIMAHVAGLRSIVRERGGLDAFRHDPKLHIKIGRIELAYSLATGETTPFFNDPVSLAPIFKLPGLPSTSSCGLHDLEMYGLKDHRIAAIFRDLQHYTDLINRASTAEDRRPAAEFQNVLCSVQYRLVQLRGSLGDIPAECLRLAMLAFLTTTFRVPGQSSRYPHLAGRFRECCLALEVATPQLRDLTLWFLIVGAMALYDGGEEEEEEEQEWLRRRWSGCVPDDMTWSRARVRLKNIMWIDAIHDWSGERAFMALSQTVAR</sequence>
<dbReference type="RefSeq" id="XP_045953207.1">
    <property type="nucleotide sequence ID" value="XM_046108121.1"/>
</dbReference>
<proteinExistence type="predicted"/>
<keyword evidence="3" id="KW-1185">Reference proteome</keyword>
<dbReference type="GeneID" id="70137012"/>
<accession>A0A9P8RLY6</accession>
<gene>
    <name evidence="2" type="ORF">BKA67DRAFT_663094</name>
</gene>
<dbReference type="AlphaFoldDB" id="A0A9P8RLY6"/>
<dbReference type="PANTHER" id="PTHR37540">
    <property type="entry name" value="TRANSCRIPTION FACTOR (ACR-2), PUTATIVE-RELATED-RELATED"/>
    <property type="match status" value="1"/>
</dbReference>
<protein>
    <submittedName>
        <fullName evidence="2">Uncharacterized protein</fullName>
    </submittedName>
</protein>
<organism evidence="2 3">
    <name type="scientific">Truncatella angustata</name>
    <dbReference type="NCBI Taxonomy" id="152316"/>
    <lineage>
        <taxon>Eukaryota</taxon>
        <taxon>Fungi</taxon>
        <taxon>Dikarya</taxon>
        <taxon>Ascomycota</taxon>
        <taxon>Pezizomycotina</taxon>
        <taxon>Sordariomycetes</taxon>
        <taxon>Xylariomycetidae</taxon>
        <taxon>Amphisphaeriales</taxon>
        <taxon>Sporocadaceae</taxon>
        <taxon>Truncatella</taxon>
    </lineage>
</organism>
<evidence type="ECO:0000313" key="3">
    <source>
        <dbReference type="Proteomes" id="UP000758603"/>
    </source>
</evidence>
<comment type="caution">
    <text evidence="2">The sequence shown here is derived from an EMBL/GenBank/DDBJ whole genome shotgun (WGS) entry which is preliminary data.</text>
</comment>
<evidence type="ECO:0000313" key="2">
    <source>
        <dbReference type="EMBL" id="KAH6646693.1"/>
    </source>
</evidence>
<dbReference type="OrthoDB" id="4158087at2759"/>
<dbReference type="PANTHER" id="PTHR37540:SF5">
    <property type="entry name" value="TRANSCRIPTION FACTOR DOMAIN-CONTAINING PROTEIN"/>
    <property type="match status" value="1"/>
</dbReference>
<reference evidence="2" key="1">
    <citation type="journal article" date="2021" name="Nat. Commun.">
        <title>Genetic determinants of endophytism in the Arabidopsis root mycobiome.</title>
        <authorList>
            <person name="Mesny F."/>
            <person name="Miyauchi S."/>
            <person name="Thiergart T."/>
            <person name="Pickel B."/>
            <person name="Atanasova L."/>
            <person name="Karlsson M."/>
            <person name="Huettel B."/>
            <person name="Barry K.W."/>
            <person name="Haridas S."/>
            <person name="Chen C."/>
            <person name="Bauer D."/>
            <person name="Andreopoulos W."/>
            <person name="Pangilinan J."/>
            <person name="LaButti K."/>
            <person name="Riley R."/>
            <person name="Lipzen A."/>
            <person name="Clum A."/>
            <person name="Drula E."/>
            <person name="Henrissat B."/>
            <person name="Kohler A."/>
            <person name="Grigoriev I.V."/>
            <person name="Martin F.M."/>
            <person name="Hacquard S."/>
        </authorList>
    </citation>
    <scope>NUCLEOTIDE SEQUENCE</scope>
    <source>
        <strain evidence="2">MPI-SDFR-AT-0073</strain>
    </source>
</reference>
<evidence type="ECO:0000256" key="1">
    <source>
        <dbReference type="SAM" id="MobiDB-lite"/>
    </source>
</evidence>
<name>A0A9P8RLY6_9PEZI</name>
<dbReference type="EMBL" id="JAGPXC010000009">
    <property type="protein sequence ID" value="KAH6646693.1"/>
    <property type="molecule type" value="Genomic_DNA"/>
</dbReference>
<dbReference type="Proteomes" id="UP000758603">
    <property type="component" value="Unassembled WGS sequence"/>
</dbReference>
<feature type="region of interest" description="Disordered" evidence="1">
    <location>
        <begin position="35"/>
        <end position="82"/>
    </location>
</feature>